<reference evidence="1 2" key="1">
    <citation type="journal article" date="2016" name="Nat. Commun.">
        <title>Thousands of microbial genomes shed light on interconnected biogeochemical processes in an aquifer system.</title>
        <authorList>
            <person name="Anantharaman K."/>
            <person name="Brown C.T."/>
            <person name="Hug L.A."/>
            <person name="Sharon I."/>
            <person name="Castelle C.J."/>
            <person name="Probst A.J."/>
            <person name="Thomas B.C."/>
            <person name="Singh A."/>
            <person name="Wilkins M.J."/>
            <person name="Karaoz U."/>
            <person name="Brodie E.L."/>
            <person name="Williams K.H."/>
            <person name="Hubbard S.S."/>
            <person name="Banfield J.F."/>
        </authorList>
    </citation>
    <scope>NUCLEOTIDE SEQUENCE [LARGE SCALE GENOMIC DNA]</scope>
</reference>
<evidence type="ECO:0008006" key="3">
    <source>
        <dbReference type="Google" id="ProtNLM"/>
    </source>
</evidence>
<name>A0A1G2LS33_9BACT</name>
<dbReference type="EMBL" id="MHQY01000007">
    <property type="protein sequence ID" value="OHA14458.1"/>
    <property type="molecule type" value="Genomic_DNA"/>
</dbReference>
<sequence length="148" mass="17279">MKRIYLFKQKITLDHYVAEAYTVRCVDDRFWKTFKNFLREQNITHVDPKSPAGGVKVFASPNRESDREYNLDELAISIKLHHVKKVMLFSHSDCGAYGGLKKFNGNKDKELRFHLKEHEKAKEVVGKRFPGLKIETYFIDEEGVIKTS</sequence>
<dbReference type="SUPFAM" id="SSF53056">
    <property type="entry name" value="beta-carbonic anhydrase, cab"/>
    <property type="match status" value="1"/>
</dbReference>
<proteinExistence type="predicted"/>
<organism evidence="1 2">
    <name type="scientific">Candidatus Sungbacteria bacterium RIFCSPLOWO2_12_FULL_41_11</name>
    <dbReference type="NCBI Taxonomy" id="1802286"/>
    <lineage>
        <taxon>Bacteria</taxon>
        <taxon>Candidatus Sungiibacteriota</taxon>
    </lineage>
</organism>
<gene>
    <name evidence="1" type="ORF">A3G49_06440</name>
</gene>
<dbReference type="GO" id="GO:0008270">
    <property type="term" value="F:zinc ion binding"/>
    <property type="evidence" value="ECO:0007669"/>
    <property type="project" value="InterPro"/>
</dbReference>
<dbReference type="AlphaFoldDB" id="A0A1G2LS33"/>
<dbReference type="Pfam" id="PF20393">
    <property type="entry name" value="Pro_CA_2"/>
    <property type="match status" value="1"/>
</dbReference>
<dbReference type="InterPro" id="IPR046871">
    <property type="entry name" value="Pro_CA_2"/>
</dbReference>
<protein>
    <recommendedName>
        <fullName evidence="3">Carbonic anhydrase</fullName>
    </recommendedName>
</protein>
<accession>A0A1G2LS33</accession>
<dbReference type="GO" id="GO:0004089">
    <property type="term" value="F:carbonate dehydratase activity"/>
    <property type="evidence" value="ECO:0007669"/>
    <property type="project" value="InterPro"/>
</dbReference>
<dbReference type="Proteomes" id="UP000177171">
    <property type="component" value="Unassembled WGS sequence"/>
</dbReference>
<evidence type="ECO:0000313" key="2">
    <source>
        <dbReference type="Proteomes" id="UP000177171"/>
    </source>
</evidence>
<dbReference type="InterPro" id="IPR036874">
    <property type="entry name" value="Carbonic_anhydrase_sf"/>
</dbReference>
<comment type="caution">
    <text evidence="1">The sequence shown here is derived from an EMBL/GenBank/DDBJ whole genome shotgun (WGS) entry which is preliminary data.</text>
</comment>
<evidence type="ECO:0000313" key="1">
    <source>
        <dbReference type="EMBL" id="OHA14458.1"/>
    </source>
</evidence>